<evidence type="ECO:0000256" key="1">
    <source>
        <dbReference type="ARBA" id="ARBA00005901"/>
    </source>
</evidence>
<dbReference type="RefSeq" id="WP_012547552.1">
    <property type="nucleotide sequence ID" value="NZ_VTFL01000004.1"/>
</dbReference>
<comment type="function">
    <text evidence="4">Produces ATP from ADP in the presence of a proton gradient across the membrane.</text>
</comment>
<name>A0A7C2GFH1_DICTH</name>
<dbReference type="Gene3D" id="3.30.2320.30">
    <property type="entry name" value="ATP synthase, E subunit, C-terminal"/>
    <property type="match status" value="1"/>
</dbReference>
<keyword evidence="5" id="KW-0175">Coiled coil</keyword>
<evidence type="ECO:0000256" key="2">
    <source>
        <dbReference type="ARBA" id="ARBA00022448"/>
    </source>
</evidence>
<comment type="similarity">
    <text evidence="1 4">Belongs to the V-ATPase E subunit family.</text>
</comment>
<keyword evidence="4" id="KW-0066">ATP synthesis</keyword>
<dbReference type="GO" id="GO:0042777">
    <property type="term" value="P:proton motive force-driven plasma membrane ATP synthesis"/>
    <property type="evidence" value="ECO:0007669"/>
    <property type="project" value="UniProtKB-UniRule"/>
</dbReference>
<keyword evidence="3 4" id="KW-0406">Ion transport</keyword>
<protein>
    <recommendedName>
        <fullName evidence="4">V-type proton ATPase subunit E</fullName>
    </recommendedName>
    <alternativeName>
        <fullName evidence="4">V-ATPase subunit E</fullName>
    </alternativeName>
</protein>
<keyword evidence="4" id="KW-0375">Hydrogen ion transport</keyword>
<dbReference type="GO" id="GO:0033178">
    <property type="term" value="C:proton-transporting two-sector ATPase complex, catalytic domain"/>
    <property type="evidence" value="ECO:0007669"/>
    <property type="project" value="InterPro"/>
</dbReference>
<evidence type="ECO:0000313" key="6">
    <source>
        <dbReference type="EMBL" id="HGK23385.1"/>
    </source>
</evidence>
<dbReference type="EMBL" id="DTDV01000007">
    <property type="protein sequence ID" value="HGK23385.1"/>
    <property type="molecule type" value="Genomic_DNA"/>
</dbReference>
<dbReference type="InterPro" id="IPR002842">
    <property type="entry name" value="ATPase_V1_Esu"/>
</dbReference>
<dbReference type="GO" id="GO:0005524">
    <property type="term" value="F:ATP binding"/>
    <property type="evidence" value="ECO:0007669"/>
    <property type="project" value="UniProtKB-UniRule"/>
</dbReference>
<dbReference type="SMR" id="A0A7C2GFH1"/>
<organism evidence="6">
    <name type="scientific">Dictyoglomus thermophilum</name>
    <dbReference type="NCBI Taxonomy" id="14"/>
    <lineage>
        <taxon>Bacteria</taxon>
        <taxon>Pseudomonadati</taxon>
        <taxon>Dictyoglomota</taxon>
        <taxon>Dictyoglomia</taxon>
        <taxon>Dictyoglomales</taxon>
        <taxon>Dictyoglomaceae</taxon>
        <taxon>Dictyoglomus</taxon>
    </lineage>
</organism>
<reference evidence="6" key="1">
    <citation type="journal article" date="2020" name="mSystems">
        <title>Genome- and Community-Level Interaction Insights into Carbon Utilization and Element Cycling Functions of Hydrothermarchaeota in Hydrothermal Sediment.</title>
        <authorList>
            <person name="Zhou Z."/>
            <person name="Liu Y."/>
            <person name="Xu W."/>
            <person name="Pan J."/>
            <person name="Luo Z.H."/>
            <person name="Li M."/>
        </authorList>
    </citation>
    <scope>NUCLEOTIDE SEQUENCE [LARGE SCALE GENOMIC DNA]</scope>
    <source>
        <strain evidence="6">SpSt-70</strain>
    </source>
</reference>
<comment type="caution">
    <text evidence="6">The sequence shown here is derived from an EMBL/GenBank/DDBJ whole genome shotgun (WGS) entry which is preliminary data.</text>
</comment>
<dbReference type="GO" id="GO:0046961">
    <property type="term" value="F:proton-transporting ATPase activity, rotational mechanism"/>
    <property type="evidence" value="ECO:0007669"/>
    <property type="project" value="InterPro"/>
</dbReference>
<accession>A0A7C2GFH1</accession>
<evidence type="ECO:0000256" key="4">
    <source>
        <dbReference type="HAMAP-Rule" id="MF_00311"/>
    </source>
</evidence>
<evidence type="ECO:0000256" key="5">
    <source>
        <dbReference type="SAM" id="Coils"/>
    </source>
</evidence>
<dbReference type="HAMAP" id="MF_00311">
    <property type="entry name" value="ATP_synth_E_arch"/>
    <property type="match status" value="1"/>
</dbReference>
<dbReference type="SUPFAM" id="SSF160527">
    <property type="entry name" value="V-type ATPase subunit E-like"/>
    <property type="match status" value="1"/>
</dbReference>
<dbReference type="GO" id="GO:0046933">
    <property type="term" value="F:proton-transporting ATP synthase activity, rotational mechanism"/>
    <property type="evidence" value="ECO:0007669"/>
    <property type="project" value="UniProtKB-UniRule"/>
</dbReference>
<dbReference type="AlphaFoldDB" id="A0A7C2GFH1"/>
<gene>
    <name evidence="4" type="primary">atpE</name>
    <name evidence="6" type="ORF">ENU78_02875</name>
</gene>
<evidence type="ECO:0000256" key="3">
    <source>
        <dbReference type="ARBA" id="ARBA00023065"/>
    </source>
</evidence>
<proteinExistence type="inferred from homology"/>
<sequence length="188" mass="22245">MSLERIVERLETEKRTKIEEIKNKKEKEFQEFVAKKEKELEEWKEKQKRSLKEKLNREENTLAAQLKLKYNAEKLRIESDAIAKVKNLVLERLKSSSNEVYNKIWENLLERESIKSGEMILTKNEDKIDVDYFCKKYSLTLSKDRMEGNGGFVIQKDNLVIDLTVDTIIEELVNKNILEIAQILHGER</sequence>
<feature type="coiled-coil region" evidence="5">
    <location>
        <begin position="7"/>
        <end position="68"/>
    </location>
</feature>
<dbReference type="OMA" id="ELYNGIW"/>
<keyword evidence="2 4" id="KW-0813">Transport</keyword>
<dbReference type="InterPro" id="IPR038495">
    <property type="entry name" value="ATPase_E_C"/>
</dbReference>